<protein>
    <submittedName>
        <fullName evidence="2">Uncharacterized protein</fullName>
    </submittedName>
</protein>
<evidence type="ECO:0000256" key="1">
    <source>
        <dbReference type="SAM" id="Coils"/>
    </source>
</evidence>
<dbReference type="RefSeq" id="WP_010800110.1">
    <property type="nucleotide sequence ID" value="NZ_CAJSYT010000021.1"/>
</dbReference>
<keyword evidence="1" id="KW-0175">Coiled coil</keyword>
<reference evidence="2" key="1">
    <citation type="journal article" date="2019" name="Nat. Med.">
        <title>A library of human gut bacterial isolates paired with longitudinal multiomics data enables mechanistic microbiome research.</title>
        <authorList>
            <person name="Poyet M."/>
            <person name="Groussin M."/>
            <person name="Gibbons S.M."/>
            <person name="Avila-Pacheco J."/>
            <person name="Jiang X."/>
            <person name="Kearney S.M."/>
            <person name="Perrotta A.R."/>
            <person name="Berdy B."/>
            <person name="Zhao S."/>
            <person name="Lieberman T.D."/>
            <person name="Swanson P.K."/>
            <person name="Smith M."/>
            <person name="Roesemann S."/>
            <person name="Alexander J.E."/>
            <person name="Rich S.A."/>
            <person name="Livny J."/>
            <person name="Vlamakis H."/>
            <person name="Clish C."/>
            <person name="Bullock K."/>
            <person name="Deik A."/>
            <person name="Scott J."/>
            <person name="Pierce K.A."/>
            <person name="Xavier R.J."/>
            <person name="Alm E.J."/>
        </authorList>
    </citation>
    <scope>NUCLEOTIDE SEQUENCE</scope>
    <source>
        <strain evidence="2">BIOML-A4</strain>
    </source>
</reference>
<dbReference type="AlphaFoldDB" id="A0A6G1ZI60"/>
<comment type="caution">
    <text evidence="2">The sequence shown here is derived from an EMBL/GenBank/DDBJ whole genome shotgun (WGS) entry which is preliminary data.</text>
</comment>
<feature type="coiled-coil region" evidence="1">
    <location>
        <begin position="348"/>
        <end position="375"/>
    </location>
</feature>
<sequence length="381" mass="45542">MINDQLFLKREILQKEEERHRLTYLGVIDNFEKAVDTMLFQYNESCFTKTGFLDYFYTKVVGYSNFIATQKTSNIKLKMHLFYFSNMYLKRKKDRMQALLDKELAYNKISIGYFFPLDVFEEYYALFCSCSRIFNTPTFVNEFFQEYIDNQYPLSIQQYLQYLRKNISSFWSVTCSYVKEIIEIAARHLLFASLPKEQTDLIKDAAWSDTYEILQNKLQTDNTLFFKSGTDFRNYVVQICNYRLQNQRLKYTSKEESIELYPYLDLEEDEQSDNPESSWLDIDIHNSYEVAYAISIILLNSEHPLYKKLTQGIEDKVDILLRKVIEGQSYNHIVEAKYNLLPGSSDFVKTVTKTRKEYERVRKTLQERFINIKKEQEKCHI</sequence>
<gene>
    <name evidence="2" type="ORF">GKE01_19125</name>
</gene>
<dbReference type="EMBL" id="WKLP01000031">
    <property type="protein sequence ID" value="MRY13560.1"/>
    <property type="molecule type" value="Genomic_DNA"/>
</dbReference>
<proteinExistence type="predicted"/>
<name>A0A6G1ZI60_9BACT</name>
<evidence type="ECO:0000313" key="2">
    <source>
        <dbReference type="EMBL" id="MRY13560.1"/>
    </source>
</evidence>
<accession>A0A6G1ZI60</accession>
<organism evidence="2">
    <name type="scientific">Parabacteroides goldsteinii</name>
    <dbReference type="NCBI Taxonomy" id="328812"/>
    <lineage>
        <taxon>Bacteria</taxon>
        <taxon>Pseudomonadati</taxon>
        <taxon>Bacteroidota</taxon>
        <taxon>Bacteroidia</taxon>
        <taxon>Bacteroidales</taxon>
        <taxon>Tannerellaceae</taxon>
        <taxon>Parabacteroides</taxon>
    </lineage>
</organism>